<dbReference type="EMBL" id="LNQE01000292">
    <property type="protein sequence ID" value="KUG27749.1"/>
    <property type="molecule type" value="Genomic_DNA"/>
</dbReference>
<dbReference type="NCBIfam" id="TIGR00377">
    <property type="entry name" value="ant_ant_sig"/>
    <property type="match status" value="1"/>
</dbReference>
<organism evidence="3">
    <name type="scientific">hydrocarbon metagenome</name>
    <dbReference type="NCBI Taxonomy" id="938273"/>
    <lineage>
        <taxon>unclassified sequences</taxon>
        <taxon>metagenomes</taxon>
        <taxon>ecological metagenomes</taxon>
    </lineage>
</organism>
<dbReference type="InterPro" id="IPR002645">
    <property type="entry name" value="STAS_dom"/>
</dbReference>
<dbReference type="PANTHER" id="PTHR33495">
    <property type="entry name" value="ANTI-SIGMA FACTOR ANTAGONIST TM_1081-RELATED-RELATED"/>
    <property type="match status" value="1"/>
</dbReference>
<protein>
    <submittedName>
        <fullName evidence="3">Anti-sigma b factor antagonist rsbv</fullName>
    </submittedName>
</protein>
<evidence type="ECO:0000256" key="1">
    <source>
        <dbReference type="ARBA" id="ARBA00009013"/>
    </source>
</evidence>
<comment type="caution">
    <text evidence="3">The sequence shown here is derived from an EMBL/GenBank/DDBJ whole genome shotgun (WGS) entry which is preliminary data.</text>
</comment>
<dbReference type="Gene3D" id="3.30.750.24">
    <property type="entry name" value="STAS domain"/>
    <property type="match status" value="1"/>
</dbReference>
<sequence length="111" mass="12235">MMADKKYNHGSGDTWTWASEARTNTATLAGEVDFTVSPQVRDRFVAFIEQTRGDVFLDLGGLSYVDSSGLAALIEGRKLLKAKGRKITITAISHQVRKLFELTQIGELFGL</sequence>
<accession>A0A0W8G3P0</accession>
<name>A0A0W8G3P0_9ZZZZ</name>
<feature type="domain" description="STAS" evidence="2">
    <location>
        <begin position="28"/>
        <end position="111"/>
    </location>
</feature>
<dbReference type="CDD" id="cd07043">
    <property type="entry name" value="STAS_anti-anti-sigma_factors"/>
    <property type="match status" value="1"/>
</dbReference>
<comment type="similarity">
    <text evidence="1">Belongs to the anti-sigma-factor antagonist family.</text>
</comment>
<dbReference type="InterPro" id="IPR036513">
    <property type="entry name" value="STAS_dom_sf"/>
</dbReference>
<evidence type="ECO:0000313" key="3">
    <source>
        <dbReference type="EMBL" id="KUG27749.1"/>
    </source>
</evidence>
<reference evidence="3" key="1">
    <citation type="journal article" date="2015" name="Proc. Natl. Acad. Sci. U.S.A.">
        <title>Networks of energetic and metabolic interactions define dynamics in microbial communities.</title>
        <authorList>
            <person name="Embree M."/>
            <person name="Liu J.K."/>
            <person name="Al-Bassam M.M."/>
            <person name="Zengler K."/>
        </authorList>
    </citation>
    <scope>NUCLEOTIDE SEQUENCE</scope>
</reference>
<dbReference type="PROSITE" id="PS50801">
    <property type="entry name" value="STAS"/>
    <property type="match status" value="1"/>
</dbReference>
<dbReference type="GO" id="GO:0043856">
    <property type="term" value="F:anti-sigma factor antagonist activity"/>
    <property type="evidence" value="ECO:0007669"/>
    <property type="project" value="InterPro"/>
</dbReference>
<dbReference type="PANTHER" id="PTHR33495:SF2">
    <property type="entry name" value="ANTI-SIGMA FACTOR ANTAGONIST TM_1081-RELATED"/>
    <property type="match status" value="1"/>
</dbReference>
<dbReference type="InterPro" id="IPR003658">
    <property type="entry name" value="Anti-sigma_ant"/>
</dbReference>
<dbReference type="Pfam" id="PF01740">
    <property type="entry name" value="STAS"/>
    <property type="match status" value="1"/>
</dbReference>
<proteinExistence type="inferred from homology"/>
<dbReference type="AlphaFoldDB" id="A0A0W8G3P0"/>
<evidence type="ECO:0000259" key="2">
    <source>
        <dbReference type="PROSITE" id="PS50801"/>
    </source>
</evidence>
<dbReference type="SUPFAM" id="SSF52091">
    <property type="entry name" value="SpoIIaa-like"/>
    <property type="match status" value="1"/>
</dbReference>
<gene>
    <name evidence="3" type="ORF">ASZ90_002396</name>
</gene>